<gene>
    <name evidence="7" type="ORF">SAMN05421593_2936</name>
</gene>
<evidence type="ECO:0000313" key="8">
    <source>
        <dbReference type="Proteomes" id="UP000198561"/>
    </source>
</evidence>
<dbReference type="EMBL" id="FNWQ01000003">
    <property type="protein sequence ID" value="SEH35234.1"/>
    <property type="molecule type" value="Genomic_DNA"/>
</dbReference>
<keyword evidence="2 6" id="KW-0812">Transmembrane</keyword>
<dbReference type="Pfam" id="PF04228">
    <property type="entry name" value="Zn_peptidase"/>
    <property type="match status" value="1"/>
</dbReference>
<feature type="transmembrane region" description="Helical" evidence="6">
    <location>
        <begin position="20"/>
        <end position="42"/>
    </location>
</feature>
<dbReference type="Proteomes" id="UP000198561">
    <property type="component" value="Unassembled WGS sequence"/>
</dbReference>
<proteinExistence type="predicted"/>
<accession>A0A1H6HLZ7</accession>
<evidence type="ECO:0000256" key="6">
    <source>
        <dbReference type="SAM" id="Phobius"/>
    </source>
</evidence>
<evidence type="ECO:0000256" key="2">
    <source>
        <dbReference type="ARBA" id="ARBA00022692"/>
    </source>
</evidence>
<keyword evidence="4 6" id="KW-0472">Membrane</keyword>
<dbReference type="InterPro" id="IPR007343">
    <property type="entry name" value="Uncharacterised_pept_Zn_put"/>
</dbReference>
<sequence length="287" mass="31341">MKWTDDRGGNVDDRRGSGGGSGGMIVGGGLGTLIIAAIVFFLGGDPSGILNSGSMQSSGNPTEQRELTAGEKQVGEMVDMMAKWNILTWDQIFKENGMTYSAPQVVLFENTTSSACGTAQSAMGPFYCPADQKVYMDMSFFNELQQKFGAKVTEFTVAYVLAHEVGHHVQTLLGTTQKVDALRRSGRYSEEQLNRVSVATELQADFYAGVWAKRTNDSKHILEPGDIESAIDAAEAVGDDNIQKRAQGYVNQESFTHGSSAQRKEWFMKGYNTGDIRQGDTFNQLLK</sequence>
<keyword evidence="3 6" id="KW-1133">Transmembrane helix</keyword>
<evidence type="ECO:0000256" key="1">
    <source>
        <dbReference type="ARBA" id="ARBA00004167"/>
    </source>
</evidence>
<dbReference type="OrthoDB" id="9774900at2"/>
<evidence type="ECO:0000256" key="4">
    <source>
        <dbReference type="ARBA" id="ARBA00023136"/>
    </source>
</evidence>
<dbReference type="AlphaFoldDB" id="A0A1H6HLZ7"/>
<comment type="subcellular location">
    <subcellularLocation>
        <location evidence="1">Membrane</location>
        <topology evidence="1">Single-pass membrane protein</topology>
    </subcellularLocation>
</comment>
<dbReference type="RefSeq" id="WP_089693038.1">
    <property type="nucleotide sequence ID" value="NZ_FNWQ01000003.1"/>
</dbReference>
<protein>
    <recommendedName>
        <fullName evidence="9">Metalloprotease</fullName>
    </recommendedName>
</protein>
<feature type="region of interest" description="Disordered" evidence="5">
    <location>
        <begin position="1"/>
        <end position="22"/>
    </location>
</feature>
<evidence type="ECO:0000256" key="5">
    <source>
        <dbReference type="SAM" id="MobiDB-lite"/>
    </source>
</evidence>
<feature type="compositionally biased region" description="Basic and acidic residues" evidence="5">
    <location>
        <begin position="1"/>
        <end position="16"/>
    </location>
</feature>
<dbReference type="PANTHER" id="PTHR30168">
    <property type="entry name" value="PUTATIVE MEMBRANE PROTEIN YPFJ"/>
    <property type="match status" value="1"/>
</dbReference>
<dbReference type="GO" id="GO:0016020">
    <property type="term" value="C:membrane"/>
    <property type="evidence" value="ECO:0007669"/>
    <property type="project" value="UniProtKB-SubCell"/>
</dbReference>
<name>A0A1H6HLZ7_CHRCI</name>
<evidence type="ECO:0000256" key="3">
    <source>
        <dbReference type="ARBA" id="ARBA00022989"/>
    </source>
</evidence>
<reference evidence="7 8" key="1">
    <citation type="submission" date="2016-10" db="EMBL/GenBank/DDBJ databases">
        <authorList>
            <person name="de Groot N.N."/>
        </authorList>
    </citation>
    <scope>NUCLEOTIDE SEQUENCE [LARGE SCALE GENOMIC DNA]</scope>
    <source>
        <strain evidence="7 8">DSM 23031</strain>
    </source>
</reference>
<evidence type="ECO:0000313" key="7">
    <source>
        <dbReference type="EMBL" id="SEH35234.1"/>
    </source>
</evidence>
<evidence type="ECO:0008006" key="9">
    <source>
        <dbReference type="Google" id="ProtNLM"/>
    </source>
</evidence>
<dbReference type="PANTHER" id="PTHR30168:SF0">
    <property type="entry name" value="INNER MEMBRANE PROTEIN"/>
    <property type="match status" value="1"/>
</dbReference>
<organism evidence="7 8">
    <name type="scientific">Chryseobacterium culicis</name>
    <dbReference type="NCBI Taxonomy" id="680127"/>
    <lineage>
        <taxon>Bacteria</taxon>
        <taxon>Pseudomonadati</taxon>
        <taxon>Bacteroidota</taxon>
        <taxon>Flavobacteriia</taxon>
        <taxon>Flavobacteriales</taxon>
        <taxon>Weeksellaceae</taxon>
        <taxon>Chryseobacterium group</taxon>
        <taxon>Chryseobacterium</taxon>
    </lineage>
</organism>
<dbReference type="STRING" id="680127.SAMN05421593_2936"/>